<gene>
    <name evidence="2" type="ORF">AVEN_197084_1</name>
    <name evidence="1" type="ORF">AVEN_91403_1</name>
</gene>
<comment type="caution">
    <text evidence="1">The sequence shown here is derived from an EMBL/GenBank/DDBJ whole genome shotgun (WGS) entry which is preliminary data.</text>
</comment>
<protein>
    <submittedName>
        <fullName evidence="1">Uncharacterized protein</fullName>
    </submittedName>
</protein>
<name>A0A4Y2ADZ9_ARAVE</name>
<dbReference type="EMBL" id="BGPR01015873">
    <property type="protein sequence ID" value="GBN70927.1"/>
    <property type="molecule type" value="Genomic_DNA"/>
</dbReference>
<proteinExistence type="predicted"/>
<dbReference type="AlphaFoldDB" id="A0A4Y2ADZ9"/>
<dbReference type="Proteomes" id="UP000499080">
    <property type="component" value="Unassembled WGS sequence"/>
</dbReference>
<organism evidence="1 3">
    <name type="scientific">Araneus ventricosus</name>
    <name type="common">Orbweaver spider</name>
    <name type="synonym">Epeira ventricosa</name>
    <dbReference type="NCBI Taxonomy" id="182803"/>
    <lineage>
        <taxon>Eukaryota</taxon>
        <taxon>Metazoa</taxon>
        <taxon>Ecdysozoa</taxon>
        <taxon>Arthropoda</taxon>
        <taxon>Chelicerata</taxon>
        <taxon>Arachnida</taxon>
        <taxon>Araneae</taxon>
        <taxon>Araneomorphae</taxon>
        <taxon>Entelegynae</taxon>
        <taxon>Araneoidea</taxon>
        <taxon>Araneidae</taxon>
        <taxon>Araneus</taxon>
    </lineage>
</organism>
<accession>A0A4Y2ADZ9</accession>
<keyword evidence="3" id="KW-1185">Reference proteome</keyword>
<dbReference type="OrthoDB" id="8300378at2759"/>
<evidence type="ECO:0000313" key="3">
    <source>
        <dbReference type="Proteomes" id="UP000499080"/>
    </source>
</evidence>
<evidence type="ECO:0000313" key="1">
    <source>
        <dbReference type="EMBL" id="GBL77827.1"/>
    </source>
</evidence>
<evidence type="ECO:0000313" key="2">
    <source>
        <dbReference type="EMBL" id="GBN70927.1"/>
    </source>
</evidence>
<dbReference type="EMBL" id="BGPR01080216">
    <property type="protein sequence ID" value="GBL77827.1"/>
    <property type="molecule type" value="Genomic_DNA"/>
</dbReference>
<reference evidence="1 3" key="1">
    <citation type="journal article" date="2019" name="Sci. Rep.">
        <title>Orb-weaving spider Araneus ventricosus genome elucidates the spidroin gene catalogue.</title>
        <authorList>
            <person name="Kono N."/>
            <person name="Nakamura H."/>
            <person name="Ohtoshi R."/>
            <person name="Moran D.A.P."/>
            <person name="Shinohara A."/>
            <person name="Yoshida Y."/>
            <person name="Fujiwara M."/>
            <person name="Mori M."/>
            <person name="Tomita M."/>
            <person name="Arakawa K."/>
        </authorList>
    </citation>
    <scope>NUCLEOTIDE SEQUENCE [LARGE SCALE GENOMIC DNA]</scope>
</reference>
<sequence length="119" mass="13086">MANAILKGNCNLLNLDDKSVDIIGIRGIKTLSPFAMPVITVARAIFRPSLWKASPNSPKELRSAIGDDVICPLSISASTDKYFAVPALITQDAVQYCYDIFTILYDIQNTGQRPRDIVQ</sequence>